<gene>
    <name evidence="2" type="ORF">METZ01_LOCUS250240</name>
</gene>
<reference evidence="2" key="1">
    <citation type="submission" date="2018-05" db="EMBL/GenBank/DDBJ databases">
        <authorList>
            <person name="Lanie J.A."/>
            <person name="Ng W.-L."/>
            <person name="Kazmierczak K.M."/>
            <person name="Andrzejewski T.M."/>
            <person name="Davidsen T.M."/>
            <person name="Wayne K.J."/>
            <person name="Tettelin H."/>
            <person name="Glass J.I."/>
            <person name="Rusch D."/>
            <person name="Podicherti R."/>
            <person name="Tsui H.-C.T."/>
            <person name="Winkler M.E."/>
        </authorList>
    </citation>
    <scope>NUCLEOTIDE SEQUENCE</scope>
</reference>
<protein>
    <recommendedName>
        <fullName evidence="1">Cytochrome c-552/4 domain-containing protein</fullName>
    </recommendedName>
</protein>
<dbReference type="InterPro" id="IPR023155">
    <property type="entry name" value="Cyt_c-552/4"/>
</dbReference>
<sequence length="447" mass="49345">CGNSGCHPDIHAQWQLSAHRNSSFNNPFYRAAVEYLLASADSVTVRWCGSCHDPVMLYSGGMRSGLDMDAPEASAGITCEVCHAMVDIPDITGNANYILDEPRGVPFNRSNFIVNFINDIVIRVNPSPHRAAMLKPLHKEEKFCTTCHKVSLDEPINHYRWLRGQNEYDAWQASGVSHNAVASFYKPPVALECTSCHMPDVASNDKGNDNGKVNSHWFSGANTALPVLPAMASQAWLDRATEFLQRNRVSADIFGAIVDGKLVAAIGDKLRVRPGQNIRFAVVVRTLNIGHFFPGGTIDSNEAWLQMEARNSSGEVVFSTGSLGTDRAVDPSAHFFRGVLLDGNGEFILKRNPHEWRTTLYNNSIPPGSADVIHVTWTVPPDFSDDLILTARVNYRKFNRSFTLHSLDVPVDLPIVEMAADEIRLTSFDNTDFDPAPGMRTNDYGIG</sequence>
<dbReference type="InterPro" id="IPR036280">
    <property type="entry name" value="Multihaem_cyt_sf"/>
</dbReference>
<feature type="non-terminal residue" evidence="2">
    <location>
        <position position="1"/>
    </location>
</feature>
<dbReference type="AlphaFoldDB" id="A0A382ICR1"/>
<dbReference type="Gene3D" id="1.10.1130.10">
    <property type="entry name" value="Flavocytochrome C3, Chain A"/>
    <property type="match status" value="1"/>
</dbReference>
<accession>A0A382ICR1</accession>
<feature type="non-terminal residue" evidence="2">
    <location>
        <position position="447"/>
    </location>
</feature>
<dbReference type="Pfam" id="PF13435">
    <property type="entry name" value="Cytochrome_C554"/>
    <property type="match status" value="1"/>
</dbReference>
<dbReference type="EMBL" id="UINC01066554">
    <property type="protein sequence ID" value="SVB97386.1"/>
    <property type="molecule type" value="Genomic_DNA"/>
</dbReference>
<feature type="domain" description="Cytochrome c-552/4" evidence="1">
    <location>
        <begin position="5"/>
        <end position="83"/>
    </location>
</feature>
<dbReference type="SUPFAM" id="SSF48695">
    <property type="entry name" value="Multiheme cytochromes"/>
    <property type="match status" value="1"/>
</dbReference>
<name>A0A382ICR1_9ZZZZ</name>
<proteinExistence type="predicted"/>
<organism evidence="2">
    <name type="scientific">marine metagenome</name>
    <dbReference type="NCBI Taxonomy" id="408172"/>
    <lineage>
        <taxon>unclassified sequences</taxon>
        <taxon>metagenomes</taxon>
        <taxon>ecological metagenomes</taxon>
    </lineage>
</organism>
<evidence type="ECO:0000313" key="2">
    <source>
        <dbReference type="EMBL" id="SVB97386.1"/>
    </source>
</evidence>
<evidence type="ECO:0000259" key="1">
    <source>
        <dbReference type="Pfam" id="PF13435"/>
    </source>
</evidence>